<gene>
    <name evidence="1" type="ORF">METZ01_LOCUS508327</name>
</gene>
<evidence type="ECO:0000313" key="1">
    <source>
        <dbReference type="EMBL" id="SVE55473.1"/>
    </source>
</evidence>
<proteinExistence type="predicted"/>
<feature type="non-terminal residue" evidence="1">
    <location>
        <position position="85"/>
    </location>
</feature>
<dbReference type="EMBL" id="UINC01225414">
    <property type="protein sequence ID" value="SVE55473.1"/>
    <property type="molecule type" value="Genomic_DNA"/>
</dbReference>
<dbReference type="AlphaFoldDB" id="A0A383EGC8"/>
<reference evidence="1" key="1">
    <citation type="submission" date="2018-05" db="EMBL/GenBank/DDBJ databases">
        <authorList>
            <person name="Lanie J.A."/>
            <person name="Ng W.-L."/>
            <person name="Kazmierczak K.M."/>
            <person name="Andrzejewski T.M."/>
            <person name="Davidsen T.M."/>
            <person name="Wayne K.J."/>
            <person name="Tettelin H."/>
            <person name="Glass J.I."/>
            <person name="Rusch D."/>
            <person name="Podicherti R."/>
            <person name="Tsui H.-C.T."/>
            <person name="Winkler M.E."/>
        </authorList>
    </citation>
    <scope>NUCLEOTIDE SEQUENCE</scope>
</reference>
<organism evidence="1">
    <name type="scientific">marine metagenome</name>
    <dbReference type="NCBI Taxonomy" id="408172"/>
    <lineage>
        <taxon>unclassified sequences</taxon>
        <taxon>metagenomes</taxon>
        <taxon>ecological metagenomes</taxon>
    </lineage>
</organism>
<sequence>MREDNREVVKLYAEIIAATVKDDSNTNINFIFENIIKKVKFPIIQSDQDKNPQLWTNLPENIDSDDDRFQMILSMDKINEPIPLV</sequence>
<protein>
    <submittedName>
        <fullName evidence="1">Uncharacterized protein</fullName>
    </submittedName>
</protein>
<accession>A0A383EGC8</accession>
<name>A0A383EGC8_9ZZZZ</name>